<evidence type="ECO:0000313" key="1">
    <source>
        <dbReference type="EMBL" id="GEC87532.1"/>
    </source>
</evidence>
<proteinExistence type="predicted"/>
<gene>
    <name evidence="1" type="ORF">CVA01_28460</name>
</gene>
<protein>
    <submittedName>
        <fullName evidence="1">Uncharacterized protein</fullName>
    </submittedName>
</protein>
<reference evidence="1 2" key="1">
    <citation type="submission" date="2019-06" db="EMBL/GenBank/DDBJ databases">
        <title>Whole genome shotgun sequence of Corynebacterium variabile NBRC 15286.</title>
        <authorList>
            <person name="Hosoyama A."/>
            <person name="Uohara A."/>
            <person name="Ohji S."/>
            <person name="Ichikawa N."/>
        </authorList>
    </citation>
    <scope>NUCLEOTIDE SEQUENCE [LARGE SCALE GENOMIC DNA]</scope>
    <source>
        <strain evidence="1 2">NBRC 15286</strain>
    </source>
</reference>
<dbReference type="AlphaFoldDB" id="A0A4Y4C6M0"/>
<dbReference type="GeneID" id="82888915"/>
<dbReference type="Proteomes" id="UP000319986">
    <property type="component" value="Unassembled WGS sequence"/>
</dbReference>
<organism evidence="1 2">
    <name type="scientific">Corynebacterium variabile</name>
    <dbReference type="NCBI Taxonomy" id="1727"/>
    <lineage>
        <taxon>Bacteria</taxon>
        <taxon>Bacillati</taxon>
        <taxon>Actinomycetota</taxon>
        <taxon>Actinomycetes</taxon>
        <taxon>Mycobacteriales</taxon>
        <taxon>Corynebacteriaceae</taxon>
        <taxon>Corynebacterium</taxon>
    </lineage>
</organism>
<evidence type="ECO:0000313" key="2">
    <source>
        <dbReference type="Proteomes" id="UP000319986"/>
    </source>
</evidence>
<sequence>MTVLTVNQLISRLQQVADMGFAEAAVRIEFSALPIRSVLARDEAHISDTEVTSRTKVVIIS</sequence>
<name>A0A4Y4C6M0_9CORY</name>
<accession>A0A4Y4C6M0</accession>
<comment type="caution">
    <text evidence="1">The sequence shown here is derived from an EMBL/GenBank/DDBJ whole genome shotgun (WGS) entry which is preliminary data.</text>
</comment>
<dbReference type="RefSeq" id="WP_141331615.1">
    <property type="nucleotide sequence ID" value="NZ_BJNT01000029.1"/>
</dbReference>
<dbReference type="EMBL" id="BJNT01000029">
    <property type="protein sequence ID" value="GEC87532.1"/>
    <property type="molecule type" value="Genomic_DNA"/>
</dbReference>